<dbReference type="AlphaFoldDB" id="A0A7X4KPG4"/>
<evidence type="ECO:0000256" key="3">
    <source>
        <dbReference type="PIRSR" id="PIRSR607837-1"/>
    </source>
</evidence>
<gene>
    <name evidence="4" type="ORF">GTP77_29045</name>
</gene>
<dbReference type="Pfam" id="PF05163">
    <property type="entry name" value="DinB"/>
    <property type="match status" value="1"/>
</dbReference>
<name>A0A7X4KPG4_9BURK</name>
<dbReference type="Gene3D" id="1.20.120.450">
    <property type="entry name" value="dinb family like domain"/>
    <property type="match status" value="1"/>
</dbReference>
<evidence type="ECO:0000313" key="5">
    <source>
        <dbReference type="Proteomes" id="UP000450676"/>
    </source>
</evidence>
<reference evidence="4 5" key="1">
    <citation type="submission" date="2019-12" db="EMBL/GenBank/DDBJ databases">
        <title>Novel species isolated from a subtropical stream in China.</title>
        <authorList>
            <person name="Lu H."/>
        </authorList>
    </citation>
    <scope>NUCLEOTIDE SEQUENCE [LARGE SCALE GENOMIC DNA]</scope>
    <source>
        <strain evidence="4 5">FT127W</strain>
    </source>
</reference>
<keyword evidence="2 3" id="KW-0479">Metal-binding</keyword>
<dbReference type="GO" id="GO:0046872">
    <property type="term" value="F:metal ion binding"/>
    <property type="evidence" value="ECO:0007669"/>
    <property type="project" value="UniProtKB-KW"/>
</dbReference>
<dbReference type="InterPro" id="IPR007837">
    <property type="entry name" value="DinB"/>
</dbReference>
<protein>
    <submittedName>
        <fullName evidence="4">Damage-inducible protein DinB</fullName>
    </submittedName>
</protein>
<organism evidence="4 5">
    <name type="scientific">Pseudoduganella aquatica</name>
    <dbReference type="NCBI Taxonomy" id="2660641"/>
    <lineage>
        <taxon>Bacteria</taxon>
        <taxon>Pseudomonadati</taxon>
        <taxon>Pseudomonadota</taxon>
        <taxon>Betaproteobacteria</taxon>
        <taxon>Burkholderiales</taxon>
        <taxon>Oxalobacteraceae</taxon>
        <taxon>Telluria group</taxon>
        <taxon>Pseudoduganella</taxon>
    </lineage>
</organism>
<keyword evidence="5" id="KW-1185">Reference proteome</keyword>
<comment type="caution">
    <text evidence="4">The sequence shown here is derived from an EMBL/GenBank/DDBJ whole genome shotgun (WGS) entry which is preliminary data.</text>
</comment>
<feature type="binding site" evidence="3">
    <location>
        <position position="158"/>
    </location>
    <ligand>
        <name>a divalent metal cation</name>
        <dbReference type="ChEBI" id="CHEBI:60240"/>
    </ligand>
</feature>
<feature type="binding site" evidence="3">
    <location>
        <position position="50"/>
    </location>
    <ligand>
        <name>a divalent metal cation</name>
        <dbReference type="ChEBI" id="CHEBI:60240"/>
    </ligand>
</feature>
<proteinExistence type="inferred from homology"/>
<dbReference type="Proteomes" id="UP000450676">
    <property type="component" value="Unassembled WGS sequence"/>
</dbReference>
<evidence type="ECO:0000256" key="2">
    <source>
        <dbReference type="ARBA" id="ARBA00022723"/>
    </source>
</evidence>
<comment type="similarity">
    <text evidence="1">Belongs to the DinB family.</text>
</comment>
<dbReference type="InterPro" id="IPR034660">
    <property type="entry name" value="DinB/YfiT-like"/>
</dbReference>
<dbReference type="EMBL" id="WWCU01000070">
    <property type="protein sequence ID" value="MYN11364.1"/>
    <property type="molecule type" value="Genomic_DNA"/>
</dbReference>
<feature type="binding site" evidence="3">
    <location>
        <position position="154"/>
    </location>
    <ligand>
        <name>a divalent metal cation</name>
        <dbReference type="ChEBI" id="CHEBI:60240"/>
    </ligand>
</feature>
<dbReference type="PANTHER" id="PTHR37302:SF1">
    <property type="entry name" value="PROTEIN DINB"/>
    <property type="match status" value="1"/>
</dbReference>
<evidence type="ECO:0000256" key="1">
    <source>
        <dbReference type="ARBA" id="ARBA00008635"/>
    </source>
</evidence>
<accession>A0A7X4KPG4</accession>
<dbReference type="RefSeq" id="WP_161075627.1">
    <property type="nucleotide sequence ID" value="NZ_CP086370.1"/>
</dbReference>
<dbReference type="PANTHER" id="PTHR37302">
    <property type="entry name" value="SLR1116 PROTEIN"/>
    <property type="match status" value="1"/>
</dbReference>
<dbReference type="SUPFAM" id="SSF109854">
    <property type="entry name" value="DinB/YfiT-like putative metalloenzymes"/>
    <property type="match status" value="1"/>
</dbReference>
<evidence type="ECO:0000313" key="4">
    <source>
        <dbReference type="EMBL" id="MYN11364.1"/>
    </source>
</evidence>
<sequence>MSRHRHVQLMASYNSWMNKKLYEAAAALPEGELARERGAYFGSVQGTLNHLLVADTVWLKRFAAESALSPAQSPAAYAALAPVRALAMPASLDAPQFDALAPMAAHRAWLDGVITAWTAALTEADLGAALHYARMNGEQYAKPLFEVLAHFFNHQTHHRGQATTLLSQAGVDVGVTDLLALIPNIEP</sequence>